<feature type="domain" description="BESS" evidence="3">
    <location>
        <begin position="190"/>
        <end position="229"/>
    </location>
</feature>
<sequence length="234" mass="28009">MNVVVTERSMFMNLKDDKKLMKKFVKLVEKYPDIYDRSKDGYRTHSVEKSWQEIREHVRTELNEECTVEELKLKWKGIRSSYNRYKNKIQTSDTCKKYYLSAYLQFLDPFIRRRGSQLDKSETDCSYFIDVHDNDTSNDSNIEAEEIDIKSEVIEDSQIGEKTQHYMPIGIINNTEEVKQEKEERPTDEESEDLQFFKSILSDIKDFTSKEKRKFKMGILQLIDDIENERKDNY</sequence>
<dbReference type="SMART" id="SM00595">
    <property type="entry name" value="MADF"/>
    <property type="match status" value="1"/>
</dbReference>
<proteinExistence type="predicted"/>
<dbReference type="GeneID" id="114239826"/>
<accession>A0A6J2J9G7</accession>
<keyword evidence="4" id="KW-1185">Reference proteome</keyword>
<dbReference type="InterPro" id="IPR006578">
    <property type="entry name" value="MADF-dom"/>
</dbReference>
<comment type="subcellular location">
    <subcellularLocation>
        <location evidence="1">Nucleus</location>
    </subcellularLocation>
</comment>
<evidence type="ECO:0000313" key="4">
    <source>
        <dbReference type="Proteomes" id="UP000504629"/>
    </source>
</evidence>
<name>A0A6J2J9G7_BOMMA</name>
<dbReference type="InterPro" id="IPR039353">
    <property type="entry name" value="TF_Adf1"/>
</dbReference>
<dbReference type="GO" id="GO:0006357">
    <property type="term" value="P:regulation of transcription by RNA polymerase II"/>
    <property type="evidence" value="ECO:0007669"/>
    <property type="project" value="TreeGrafter"/>
</dbReference>
<dbReference type="PROSITE" id="PS51029">
    <property type="entry name" value="MADF"/>
    <property type="match status" value="1"/>
</dbReference>
<dbReference type="PANTHER" id="PTHR12243">
    <property type="entry name" value="MADF DOMAIN TRANSCRIPTION FACTOR"/>
    <property type="match status" value="1"/>
</dbReference>
<dbReference type="Pfam" id="PF10545">
    <property type="entry name" value="MADF_DNA_bdg"/>
    <property type="match status" value="1"/>
</dbReference>
<evidence type="ECO:0000256" key="1">
    <source>
        <dbReference type="PROSITE-ProRule" id="PRU00371"/>
    </source>
</evidence>
<feature type="domain" description="MADF" evidence="2">
    <location>
        <begin position="23"/>
        <end position="112"/>
    </location>
</feature>
<dbReference type="AlphaFoldDB" id="A0A6J2J9G7"/>
<dbReference type="Proteomes" id="UP000504629">
    <property type="component" value="Unplaced"/>
</dbReference>
<dbReference type="RefSeq" id="XP_028026031.1">
    <property type="nucleotide sequence ID" value="XM_028170230.1"/>
</dbReference>
<protein>
    <submittedName>
        <fullName evidence="5">Uncharacterized protein LOC114239826 isoform X1</fullName>
    </submittedName>
</protein>
<dbReference type="GO" id="GO:0003677">
    <property type="term" value="F:DNA binding"/>
    <property type="evidence" value="ECO:0007669"/>
    <property type="project" value="InterPro"/>
</dbReference>
<dbReference type="PROSITE" id="PS51031">
    <property type="entry name" value="BESS"/>
    <property type="match status" value="1"/>
</dbReference>
<dbReference type="KEGG" id="bman:114239826"/>
<organism evidence="4 5">
    <name type="scientific">Bombyx mandarina</name>
    <name type="common">Wild silk moth</name>
    <name type="synonym">Wild silkworm</name>
    <dbReference type="NCBI Taxonomy" id="7092"/>
    <lineage>
        <taxon>Eukaryota</taxon>
        <taxon>Metazoa</taxon>
        <taxon>Ecdysozoa</taxon>
        <taxon>Arthropoda</taxon>
        <taxon>Hexapoda</taxon>
        <taxon>Insecta</taxon>
        <taxon>Pterygota</taxon>
        <taxon>Neoptera</taxon>
        <taxon>Endopterygota</taxon>
        <taxon>Lepidoptera</taxon>
        <taxon>Glossata</taxon>
        <taxon>Ditrysia</taxon>
        <taxon>Bombycoidea</taxon>
        <taxon>Bombycidae</taxon>
        <taxon>Bombycinae</taxon>
        <taxon>Bombyx</taxon>
    </lineage>
</organism>
<dbReference type="InterPro" id="IPR004210">
    <property type="entry name" value="BESS_motif"/>
</dbReference>
<reference evidence="5" key="1">
    <citation type="submission" date="2025-08" db="UniProtKB">
        <authorList>
            <consortium name="RefSeq"/>
        </authorList>
    </citation>
    <scope>IDENTIFICATION</scope>
    <source>
        <tissue evidence="5">Silk gland</tissue>
    </source>
</reference>
<dbReference type="PANTHER" id="PTHR12243:SF60">
    <property type="entry name" value="SI:CH211-15D5.12-RELATED"/>
    <property type="match status" value="1"/>
</dbReference>
<evidence type="ECO:0000313" key="5">
    <source>
        <dbReference type="RefSeq" id="XP_028026031.1"/>
    </source>
</evidence>
<dbReference type="OrthoDB" id="6147983at2759"/>
<gene>
    <name evidence="5" type="primary">LOC114239826</name>
</gene>
<evidence type="ECO:0000259" key="3">
    <source>
        <dbReference type="PROSITE" id="PS51031"/>
    </source>
</evidence>
<evidence type="ECO:0000259" key="2">
    <source>
        <dbReference type="PROSITE" id="PS51029"/>
    </source>
</evidence>
<dbReference type="Pfam" id="PF02944">
    <property type="entry name" value="BESS"/>
    <property type="match status" value="1"/>
</dbReference>
<keyword evidence="1" id="KW-0539">Nucleus</keyword>
<dbReference type="GO" id="GO:0005667">
    <property type="term" value="C:transcription regulator complex"/>
    <property type="evidence" value="ECO:0007669"/>
    <property type="project" value="TreeGrafter"/>
</dbReference>
<dbReference type="GO" id="GO:0005634">
    <property type="term" value="C:nucleus"/>
    <property type="evidence" value="ECO:0007669"/>
    <property type="project" value="UniProtKB-SubCell"/>
</dbReference>